<name>A0AAD1U055_EUPCR</name>
<comment type="caution">
    <text evidence="1">The sequence shown here is derived from an EMBL/GenBank/DDBJ whole genome shotgun (WGS) entry which is preliminary data.</text>
</comment>
<dbReference type="AlphaFoldDB" id="A0AAD1U055"/>
<keyword evidence="2" id="KW-1185">Reference proteome</keyword>
<proteinExistence type="predicted"/>
<sequence>MYLDLLMLALILSFPLVLLIKTTSSGLWNTLRACLRVPTLSSKCMLLIRVLLNAALLFGEPSFVKHSCTASMSLVGICCGQTQKCLDRASKLVCSIMDAAMKLGSHRLAIMSRSTAEMSLNKISGVVVCDCIINNY</sequence>
<accession>A0AAD1U055</accession>
<dbReference type="Proteomes" id="UP001295684">
    <property type="component" value="Unassembled WGS sequence"/>
</dbReference>
<protein>
    <submittedName>
        <fullName evidence="1">Uncharacterized protein</fullName>
    </submittedName>
</protein>
<dbReference type="EMBL" id="CAMPGE010000172">
    <property type="protein sequence ID" value="CAI2358895.1"/>
    <property type="molecule type" value="Genomic_DNA"/>
</dbReference>
<evidence type="ECO:0000313" key="2">
    <source>
        <dbReference type="Proteomes" id="UP001295684"/>
    </source>
</evidence>
<evidence type="ECO:0000313" key="1">
    <source>
        <dbReference type="EMBL" id="CAI2358895.1"/>
    </source>
</evidence>
<gene>
    <name evidence="1" type="ORF">ECRASSUSDP1_LOCUS178</name>
</gene>
<organism evidence="1 2">
    <name type="scientific">Euplotes crassus</name>
    <dbReference type="NCBI Taxonomy" id="5936"/>
    <lineage>
        <taxon>Eukaryota</taxon>
        <taxon>Sar</taxon>
        <taxon>Alveolata</taxon>
        <taxon>Ciliophora</taxon>
        <taxon>Intramacronucleata</taxon>
        <taxon>Spirotrichea</taxon>
        <taxon>Hypotrichia</taxon>
        <taxon>Euplotida</taxon>
        <taxon>Euplotidae</taxon>
        <taxon>Moneuplotes</taxon>
    </lineage>
</organism>
<reference evidence="1" key="1">
    <citation type="submission" date="2023-07" db="EMBL/GenBank/DDBJ databases">
        <authorList>
            <consortium name="AG Swart"/>
            <person name="Singh M."/>
            <person name="Singh A."/>
            <person name="Seah K."/>
            <person name="Emmerich C."/>
        </authorList>
    </citation>
    <scope>NUCLEOTIDE SEQUENCE</scope>
    <source>
        <strain evidence="1">DP1</strain>
    </source>
</reference>